<dbReference type="EC" id="2.7.13.3" evidence="3"/>
<dbReference type="InterPro" id="IPR003594">
    <property type="entry name" value="HATPase_dom"/>
</dbReference>
<keyword evidence="11" id="KW-1133">Transmembrane helix</keyword>
<keyword evidence="14" id="KW-1185">Reference proteome</keyword>
<dbReference type="SUPFAM" id="SSF55874">
    <property type="entry name" value="ATPase domain of HSP90 chaperone/DNA topoisomerase II/histidine kinase"/>
    <property type="match status" value="1"/>
</dbReference>
<dbReference type="GO" id="GO:0007234">
    <property type="term" value="P:osmosensory signaling via phosphorelay pathway"/>
    <property type="evidence" value="ECO:0007669"/>
    <property type="project" value="TreeGrafter"/>
</dbReference>
<keyword evidence="7" id="KW-0418">Kinase</keyword>
<gene>
    <name evidence="13" type="ORF">C8E87_0608</name>
</gene>
<dbReference type="InterPro" id="IPR005467">
    <property type="entry name" value="His_kinase_dom"/>
</dbReference>
<evidence type="ECO:0000256" key="11">
    <source>
        <dbReference type="SAM" id="Phobius"/>
    </source>
</evidence>
<feature type="transmembrane region" description="Helical" evidence="11">
    <location>
        <begin position="53"/>
        <end position="72"/>
    </location>
</feature>
<keyword evidence="4" id="KW-0597">Phosphoprotein</keyword>
<evidence type="ECO:0000256" key="1">
    <source>
        <dbReference type="ARBA" id="ARBA00000085"/>
    </source>
</evidence>
<evidence type="ECO:0000313" key="14">
    <source>
        <dbReference type="Proteomes" id="UP000294901"/>
    </source>
</evidence>
<dbReference type="SMART" id="SM00388">
    <property type="entry name" value="HisKA"/>
    <property type="match status" value="1"/>
</dbReference>
<dbReference type="SUPFAM" id="SSF47384">
    <property type="entry name" value="Homodimeric domain of signal transducing histidine kinase"/>
    <property type="match status" value="1"/>
</dbReference>
<evidence type="ECO:0000313" key="13">
    <source>
        <dbReference type="EMBL" id="TDO37015.1"/>
    </source>
</evidence>
<dbReference type="InterPro" id="IPR036890">
    <property type="entry name" value="HATPase_C_sf"/>
</dbReference>
<comment type="catalytic activity">
    <reaction evidence="1">
        <text>ATP + protein L-histidine = ADP + protein N-phospho-L-histidine.</text>
        <dbReference type="EC" id="2.7.13.3"/>
    </reaction>
</comment>
<dbReference type="InterPro" id="IPR004358">
    <property type="entry name" value="Sig_transdc_His_kin-like_C"/>
</dbReference>
<organism evidence="13 14">
    <name type="scientific">Paractinoplanes brasiliensis</name>
    <dbReference type="NCBI Taxonomy" id="52695"/>
    <lineage>
        <taxon>Bacteria</taxon>
        <taxon>Bacillati</taxon>
        <taxon>Actinomycetota</taxon>
        <taxon>Actinomycetes</taxon>
        <taxon>Micromonosporales</taxon>
        <taxon>Micromonosporaceae</taxon>
        <taxon>Paractinoplanes</taxon>
    </lineage>
</organism>
<evidence type="ECO:0000259" key="12">
    <source>
        <dbReference type="PROSITE" id="PS50109"/>
    </source>
</evidence>
<dbReference type="Pfam" id="PF00512">
    <property type="entry name" value="HisKA"/>
    <property type="match status" value="1"/>
</dbReference>
<keyword evidence="8" id="KW-0067">ATP-binding</keyword>
<dbReference type="InterPro" id="IPR036097">
    <property type="entry name" value="HisK_dim/P_sf"/>
</dbReference>
<protein>
    <recommendedName>
        <fullName evidence="10">Sensor-like histidine kinase SenX3</fullName>
        <ecNumber evidence="3">2.7.13.3</ecNumber>
    </recommendedName>
</protein>
<evidence type="ECO:0000256" key="8">
    <source>
        <dbReference type="ARBA" id="ARBA00022840"/>
    </source>
</evidence>
<dbReference type="InterPro" id="IPR050351">
    <property type="entry name" value="BphY/WalK/GraS-like"/>
</dbReference>
<keyword evidence="9" id="KW-0902">Two-component regulatory system</keyword>
<keyword evidence="5" id="KW-0808">Transferase</keyword>
<comment type="subcellular location">
    <subcellularLocation>
        <location evidence="2">Cell membrane</location>
    </subcellularLocation>
</comment>
<keyword evidence="11" id="KW-0812">Transmembrane</keyword>
<keyword evidence="6" id="KW-0547">Nucleotide-binding</keyword>
<comment type="caution">
    <text evidence="13">The sequence shown here is derived from an EMBL/GenBank/DDBJ whole genome shotgun (WGS) entry which is preliminary data.</text>
</comment>
<reference evidence="13 14" key="1">
    <citation type="submission" date="2019-03" db="EMBL/GenBank/DDBJ databases">
        <title>Sequencing the genomes of 1000 actinobacteria strains.</title>
        <authorList>
            <person name="Klenk H.-P."/>
        </authorList>
    </citation>
    <scope>NUCLEOTIDE SEQUENCE [LARGE SCALE GENOMIC DNA]</scope>
    <source>
        <strain evidence="13 14">DSM 43805</strain>
    </source>
</reference>
<evidence type="ECO:0000256" key="3">
    <source>
        <dbReference type="ARBA" id="ARBA00012438"/>
    </source>
</evidence>
<dbReference type="GO" id="GO:0000156">
    <property type="term" value="F:phosphorelay response regulator activity"/>
    <property type="evidence" value="ECO:0007669"/>
    <property type="project" value="TreeGrafter"/>
</dbReference>
<name>A0A4R6JQU7_9ACTN</name>
<evidence type="ECO:0000256" key="7">
    <source>
        <dbReference type="ARBA" id="ARBA00022777"/>
    </source>
</evidence>
<dbReference type="FunFam" id="3.30.565.10:FF:000006">
    <property type="entry name" value="Sensor histidine kinase WalK"/>
    <property type="match status" value="1"/>
</dbReference>
<dbReference type="GO" id="GO:0030295">
    <property type="term" value="F:protein kinase activator activity"/>
    <property type="evidence" value="ECO:0007669"/>
    <property type="project" value="TreeGrafter"/>
</dbReference>
<dbReference type="GO" id="GO:0000155">
    <property type="term" value="F:phosphorelay sensor kinase activity"/>
    <property type="evidence" value="ECO:0007669"/>
    <property type="project" value="InterPro"/>
</dbReference>
<dbReference type="CDD" id="cd00082">
    <property type="entry name" value="HisKA"/>
    <property type="match status" value="1"/>
</dbReference>
<dbReference type="GO" id="GO:0005886">
    <property type="term" value="C:plasma membrane"/>
    <property type="evidence" value="ECO:0007669"/>
    <property type="project" value="UniProtKB-SubCell"/>
</dbReference>
<dbReference type="Proteomes" id="UP000294901">
    <property type="component" value="Unassembled WGS sequence"/>
</dbReference>
<sequence length="309" mass="32805">MSDVRLQTAAESPIADGSGPPPLRLLAGVGITLFGLAAMSPRSPVPHVVGGEVVAATAVALLTAALAYRWAMRRLAIERRLRRRESELRGFMTMASHDLRSPLAAATAHLEMLRQDYAGALGDQGSQDLRTVERALHRINRLVEDLLQHATADQSALNLRPVPLNEMVADVTAERLAPAGGSRVTAGGPLPTVLADPKLLRHVIDNLIGNAVKYTPAGCRAEVEVTAEACSGGTVRIVVADRGIGIPVADRPKVFDAFHRSANSGGYPGTGLGLAICRRIIERHGGQIGVDENPGGGSRFWFTLPQLPR</sequence>
<dbReference type="RefSeq" id="WP_166661051.1">
    <property type="nucleotide sequence ID" value="NZ_BOMD01000072.1"/>
</dbReference>
<dbReference type="PROSITE" id="PS50109">
    <property type="entry name" value="HIS_KIN"/>
    <property type="match status" value="1"/>
</dbReference>
<evidence type="ECO:0000256" key="6">
    <source>
        <dbReference type="ARBA" id="ARBA00022741"/>
    </source>
</evidence>
<evidence type="ECO:0000256" key="2">
    <source>
        <dbReference type="ARBA" id="ARBA00004236"/>
    </source>
</evidence>
<dbReference type="GO" id="GO:0005524">
    <property type="term" value="F:ATP binding"/>
    <property type="evidence" value="ECO:0007669"/>
    <property type="project" value="UniProtKB-KW"/>
</dbReference>
<dbReference type="PANTHER" id="PTHR42878">
    <property type="entry name" value="TWO-COMPONENT HISTIDINE KINASE"/>
    <property type="match status" value="1"/>
</dbReference>
<dbReference type="AlphaFoldDB" id="A0A4R6JQU7"/>
<dbReference type="PANTHER" id="PTHR42878:SF7">
    <property type="entry name" value="SENSOR HISTIDINE KINASE GLRK"/>
    <property type="match status" value="1"/>
</dbReference>
<evidence type="ECO:0000256" key="10">
    <source>
        <dbReference type="ARBA" id="ARBA00039401"/>
    </source>
</evidence>
<accession>A0A4R6JQU7</accession>
<dbReference type="Gene3D" id="1.10.287.130">
    <property type="match status" value="1"/>
</dbReference>
<feature type="domain" description="Histidine kinase" evidence="12">
    <location>
        <begin position="94"/>
        <end position="308"/>
    </location>
</feature>
<keyword evidence="11" id="KW-0472">Membrane</keyword>
<proteinExistence type="predicted"/>
<evidence type="ECO:0000256" key="5">
    <source>
        <dbReference type="ARBA" id="ARBA00022679"/>
    </source>
</evidence>
<dbReference type="Pfam" id="PF02518">
    <property type="entry name" value="HATPase_c"/>
    <property type="match status" value="1"/>
</dbReference>
<dbReference type="InterPro" id="IPR003661">
    <property type="entry name" value="HisK_dim/P_dom"/>
</dbReference>
<dbReference type="Gene3D" id="3.30.565.10">
    <property type="entry name" value="Histidine kinase-like ATPase, C-terminal domain"/>
    <property type="match status" value="1"/>
</dbReference>
<evidence type="ECO:0000256" key="9">
    <source>
        <dbReference type="ARBA" id="ARBA00023012"/>
    </source>
</evidence>
<feature type="transmembrane region" description="Helical" evidence="11">
    <location>
        <begin position="21"/>
        <end position="41"/>
    </location>
</feature>
<dbReference type="PRINTS" id="PR00344">
    <property type="entry name" value="BCTRLSENSOR"/>
</dbReference>
<dbReference type="CDD" id="cd00075">
    <property type="entry name" value="HATPase"/>
    <property type="match status" value="1"/>
</dbReference>
<evidence type="ECO:0000256" key="4">
    <source>
        <dbReference type="ARBA" id="ARBA00022553"/>
    </source>
</evidence>
<dbReference type="EMBL" id="SNWR01000001">
    <property type="protein sequence ID" value="TDO37015.1"/>
    <property type="molecule type" value="Genomic_DNA"/>
</dbReference>
<dbReference type="SMART" id="SM00387">
    <property type="entry name" value="HATPase_c"/>
    <property type="match status" value="1"/>
</dbReference>